<feature type="region of interest" description="Disordered" evidence="1">
    <location>
        <begin position="42"/>
        <end position="69"/>
    </location>
</feature>
<gene>
    <name evidence="2" type="ORF">SDC9_163268</name>
</gene>
<name>A0A645FQP0_9ZZZZ</name>
<dbReference type="AlphaFoldDB" id="A0A645FQP0"/>
<evidence type="ECO:0000256" key="1">
    <source>
        <dbReference type="SAM" id="MobiDB-lite"/>
    </source>
</evidence>
<dbReference type="EMBL" id="VSSQ01062815">
    <property type="protein sequence ID" value="MPN15932.1"/>
    <property type="molecule type" value="Genomic_DNA"/>
</dbReference>
<protein>
    <submittedName>
        <fullName evidence="2">Uncharacterized protein</fullName>
    </submittedName>
</protein>
<accession>A0A645FQP0</accession>
<organism evidence="2">
    <name type="scientific">bioreactor metagenome</name>
    <dbReference type="NCBI Taxonomy" id="1076179"/>
    <lineage>
        <taxon>unclassified sequences</taxon>
        <taxon>metagenomes</taxon>
        <taxon>ecological metagenomes</taxon>
    </lineage>
</organism>
<proteinExistence type="predicted"/>
<comment type="caution">
    <text evidence="2">The sequence shown here is derived from an EMBL/GenBank/DDBJ whole genome shotgun (WGS) entry which is preliminary data.</text>
</comment>
<feature type="compositionally biased region" description="Basic and acidic residues" evidence="1">
    <location>
        <begin position="42"/>
        <end position="56"/>
    </location>
</feature>
<sequence length="87" mass="9348">MRVPAEASVNAEFADSVLTVKGRRRLIKAGGRISLCHRLRETSDHRAGDTPKGDRSGRHRHKTVKAAGSAKAKLGLNGSEVIVHVVV</sequence>
<evidence type="ECO:0000313" key="2">
    <source>
        <dbReference type="EMBL" id="MPN15932.1"/>
    </source>
</evidence>
<reference evidence="2" key="1">
    <citation type="submission" date="2019-08" db="EMBL/GenBank/DDBJ databases">
        <authorList>
            <person name="Kucharzyk K."/>
            <person name="Murdoch R.W."/>
            <person name="Higgins S."/>
            <person name="Loffler F."/>
        </authorList>
    </citation>
    <scope>NUCLEOTIDE SEQUENCE</scope>
</reference>